<dbReference type="Proteomes" id="UP000685013">
    <property type="component" value="Chromosome 20"/>
</dbReference>
<dbReference type="AlphaFoldDB" id="A0AAV6LVZ5"/>
<proteinExistence type="predicted"/>
<gene>
    <name evidence="1" type="ORF">SDJN03_30190</name>
</gene>
<dbReference type="EMBL" id="JAGKQH010000020">
    <property type="protein sequence ID" value="KAG6571275.1"/>
    <property type="molecule type" value="Genomic_DNA"/>
</dbReference>
<organism evidence="1 2">
    <name type="scientific">Cucurbita argyrosperma subsp. sororia</name>
    <dbReference type="NCBI Taxonomy" id="37648"/>
    <lineage>
        <taxon>Eukaryota</taxon>
        <taxon>Viridiplantae</taxon>
        <taxon>Streptophyta</taxon>
        <taxon>Embryophyta</taxon>
        <taxon>Tracheophyta</taxon>
        <taxon>Spermatophyta</taxon>
        <taxon>Magnoliopsida</taxon>
        <taxon>eudicotyledons</taxon>
        <taxon>Gunneridae</taxon>
        <taxon>Pentapetalae</taxon>
        <taxon>rosids</taxon>
        <taxon>fabids</taxon>
        <taxon>Cucurbitales</taxon>
        <taxon>Cucurbitaceae</taxon>
        <taxon>Cucurbiteae</taxon>
        <taxon>Cucurbita</taxon>
    </lineage>
</organism>
<evidence type="ECO:0000313" key="2">
    <source>
        <dbReference type="Proteomes" id="UP000685013"/>
    </source>
</evidence>
<comment type="caution">
    <text evidence="1">The sequence shown here is derived from an EMBL/GenBank/DDBJ whole genome shotgun (WGS) entry which is preliminary data.</text>
</comment>
<reference evidence="1 2" key="1">
    <citation type="journal article" date="2021" name="Hortic Res">
        <title>The domestication of Cucurbita argyrosperma as revealed by the genome of its wild relative.</title>
        <authorList>
            <person name="Barrera-Redondo J."/>
            <person name="Sanchez-de la Vega G."/>
            <person name="Aguirre-Liguori J.A."/>
            <person name="Castellanos-Morales G."/>
            <person name="Gutierrez-Guerrero Y.T."/>
            <person name="Aguirre-Dugua X."/>
            <person name="Aguirre-Planter E."/>
            <person name="Tenaillon M.I."/>
            <person name="Lira-Saade R."/>
            <person name="Eguiarte L.E."/>
        </authorList>
    </citation>
    <scope>NUCLEOTIDE SEQUENCE [LARGE SCALE GENOMIC DNA]</scope>
    <source>
        <strain evidence="1">JBR-2021</strain>
    </source>
</reference>
<name>A0AAV6LVZ5_9ROSI</name>
<accession>A0AAV6LVZ5</accession>
<sequence>MVPLSPQLYQVALSTVLEVLLSEHLLLVLQTLMSFGPIQVLLEPPGFQDQQGLPVPLGPPGSASPNLLNSQSMIVMPPK</sequence>
<protein>
    <submittedName>
        <fullName evidence="1">Uncharacterized protein</fullName>
    </submittedName>
</protein>
<keyword evidence="2" id="KW-1185">Reference proteome</keyword>
<evidence type="ECO:0000313" key="1">
    <source>
        <dbReference type="EMBL" id="KAG6571275.1"/>
    </source>
</evidence>
<feature type="non-terminal residue" evidence="1">
    <location>
        <position position="1"/>
    </location>
</feature>